<dbReference type="GO" id="GO:0005829">
    <property type="term" value="C:cytosol"/>
    <property type="evidence" value="ECO:0007669"/>
    <property type="project" value="EnsemblFungi"/>
</dbReference>
<evidence type="ECO:0000313" key="6">
    <source>
        <dbReference type="EMBL" id="EDK46524.1"/>
    </source>
</evidence>
<dbReference type="AlphaFoldDB" id="A5E516"/>
<evidence type="ECO:0000256" key="1">
    <source>
        <dbReference type="ARBA" id="ARBA00011045"/>
    </source>
</evidence>
<dbReference type="InterPro" id="IPR016024">
    <property type="entry name" value="ARM-type_fold"/>
</dbReference>
<dbReference type="InterPro" id="IPR011989">
    <property type="entry name" value="ARM-like"/>
</dbReference>
<dbReference type="EMBL" id="CH981530">
    <property type="protein sequence ID" value="EDK46524.1"/>
    <property type="molecule type" value="Genomic_DNA"/>
</dbReference>
<dbReference type="InterPro" id="IPR050693">
    <property type="entry name" value="Hsp70_NEF-Inhibitors"/>
</dbReference>
<keyword evidence="7" id="KW-1185">Reference proteome</keyword>
<evidence type="ECO:0000256" key="2">
    <source>
        <dbReference type="ARBA" id="ARBA00015214"/>
    </source>
</evidence>
<dbReference type="OrthoDB" id="10250458at2759"/>
<dbReference type="VEuPathDB" id="FungiDB:LELG_04705"/>
<dbReference type="GO" id="GO:0005783">
    <property type="term" value="C:endoplasmic reticulum"/>
    <property type="evidence" value="ECO:0007669"/>
    <property type="project" value="TreeGrafter"/>
</dbReference>
<evidence type="ECO:0000256" key="3">
    <source>
        <dbReference type="ARBA" id="ARBA00020719"/>
    </source>
</evidence>
<dbReference type="Gene3D" id="1.25.10.10">
    <property type="entry name" value="Leucine-rich Repeat Variant"/>
    <property type="match status" value="1"/>
</dbReference>
<sequence>MEKLLHWSIAQQAGDKDALEKIGAPDQKALNQLFGGPDETALMKESILVATNPEVSLEDKEIALDNFEMLIENLDNANNIGNLKLWGKIVDLLNDDVPDELRVLVCGIIGTAVQNNPKSQEDFDQTKGLEVLINVAETTKSKELQLKALYAISSFIRNYRAGYDKFDKLNGWKLLDFDNKDSKYNIRVLSIVSSALSNGLSTQLEQKFKEIKLVHYLASVLNLDANTNLVDKSLNIISELNRIKYDYTAEEKYEVDRGIQVVEGLSDKLNIDDLNGAKQTSK</sequence>
<dbReference type="SUPFAM" id="SSF48371">
    <property type="entry name" value="ARM repeat"/>
    <property type="match status" value="1"/>
</dbReference>
<dbReference type="Pfam" id="PF08609">
    <property type="entry name" value="Fes1"/>
    <property type="match status" value="1"/>
</dbReference>
<name>A5E516_LODEL</name>
<proteinExistence type="inferred from homology"/>
<dbReference type="KEGG" id="lel:PVL30_005434"/>
<comment type="similarity">
    <text evidence="1">Belongs to the FES1 family.</text>
</comment>
<dbReference type="HOGENOM" id="CLU_046722_1_0_1"/>
<dbReference type="InterPro" id="IPR013918">
    <property type="entry name" value="Nucleotide_exch_fac_Fes1"/>
</dbReference>
<gene>
    <name evidence="6" type="ORF">LELG_04705</name>
</gene>
<dbReference type="GO" id="GO:0000774">
    <property type="term" value="F:adenyl-nucleotide exchange factor activity"/>
    <property type="evidence" value="ECO:0007669"/>
    <property type="project" value="EnsemblFungi"/>
</dbReference>
<reference evidence="6 7" key="1">
    <citation type="journal article" date="2009" name="Nature">
        <title>Evolution of pathogenicity and sexual reproduction in eight Candida genomes.</title>
        <authorList>
            <person name="Butler G."/>
            <person name="Rasmussen M.D."/>
            <person name="Lin M.F."/>
            <person name="Santos M.A."/>
            <person name="Sakthikumar S."/>
            <person name="Munro C.A."/>
            <person name="Rheinbay E."/>
            <person name="Grabherr M."/>
            <person name="Forche A."/>
            <person name="Reedy J.L."/>
            <person name="Agrafioti I."/>
            <person name="Arnaud M.B."/>
            <person name="Bates S."/>
            <person name="Brown A.J."/>
            <person name="Brunke S."/>
            <person name="Costanzo M.C."/>
            <person name="Fitzpatrick D.A."/>
            <person name="de Groot P.W."/>
            <person name="Harris D."/>
            <person name="Hoyer L.L."/>
            <person name="Hube B."/>
            <person name="Klis F.M."/>
            <person name="Kodira C."/>
            <person name="Lennard N."/>
            <person name="Logue M.E."/>
            <person name="Martin R."/>
            <person name="Neiman A.M."/>
            <person name="Nikolaou E."/>
            <person name="Quail M.A."/>
            <person name="Quinn J."/>
            <person name="Santos M.C."/>
            <person name="Schmitzberger F.F."/>
            <person name="Sherlock G."/>
            <person name="Shah P."/>
            <person name="Silverstein K.A."/>
            <person name="Skrzypek M.S."/>
            <person name="Soll D."/>
            <person name="Staggs R."/>
            <person name="Stansfield I."/>
            <person name="Stumpf M.P."/>
            <person name="Sudbery P.E."/>
            <person name="Srikantha T."/>
            <person name="Zeng Q."/>
            <person name="Berman J."/>
            <person name="Berriman M."/>
            <person name="Heitman J."/>
            <person name="Gow N.A."/>
            <person name="Lorenz M.C."/>
            <person name="Birren B.W."/>
            <person name="Kellis M."/>
            <person name="Cuomo C.A."/>
        </authorList>
    </citation>
    <scope>NUCLEOTIDE SEQUENCE [LARGE SCALE GENOMIC DNA]</scope>
    <source>
        <strain evidence="7">ATCC 11503 / BCRC 21390 / CBS 2605 / JCM 1781 / NBRC 1676 / NRRL YB-4239</strain>
    </source>
</reference>
<dbReference type="GO" id="GO:0071629">
    <property type="term" value="P:cytoplasm protein quality control by the ubiquitin-proteasome system"/>
    <property type="evidence" value="ECO:0007669"/>
    <property type="project" value="EnsemblFungi"/>
</dbReference>
<dbReference type="STRING" id="379508.A5E516"/>
<dbReference type="PANTHER" id="PTHR19316:SF18">
    <property type="entry name" value="HSP70-BINDING PROTEIN 1"/>
    <property type="match status" value="1"/>
</dbReference>
<dbReference type="eggNOG" id="KOG2160">
    <property type="taxonomic scope" value="Eukaryota"/>
</dbReference>
<organism evidence="6 7">
    <name type="scientific">Lodderomyces elongisporus (strain ATCC 11503 / CBS 2605 / JCM 1781 / NBRC 1676 / NRRL YB-4239)</name>
    <name type="common">Yeast</name>
    <name type="synonym">Saccharomyces elongisporus</name>
    <dbReference type="NCBI Taxonomy" id="379508"/>
    <lineage>
        <taxon>Eukaryota</taxon>
        <taxon>Fungi</taxon>
        <taxon>Dikarya</taxon>
        <taxon>Ascomycota</taxon>
        <taxon>Saccharomycotina</taxon>
        <taxon>Pichiomycetes</taxon>
        <taxon>Debaryomycetaceae</taxon>
        <taxon>Candida/Lodderomyces clade</taxon>
        <taxon>Lodderomyces</taxon>
    </lineage>
</organism>
<evidence type="ECO:0000259" key="5">
    <source>
        <dbReference type="Pfam" id="PF08609"/>
    </source>
</evidence>
<dbReference type="FunCoup" id="A5E516">
    <property type="interactions" value="187"/>
</dbReference>
<evidence type="ECO:0000313" key="7">
    <source>
        <dbReference type="Proteomes" id="UP000001996"/>
    </source>
</evidence>
<dbReference type="InParanoid" id="A5E516"/>
<protein>
    <recommendedName>
        <fullName evidence="3">Hsp70 nucleotide exchange factor FES1</fullName>
    </recommendedName>
    <alternativeName>
        <fullName evidence="2">Hsp70 nucleotide exchange factor fes1</fullName>
    </alternativeName>
</protein>
<dbReference type="PANTHER" id="PTHR19316">
    <property type="entry name" value="PROTEIN FOLDING REGULATOR"/>
    <property type="match status" value="1"/>
</dbReference>
<feature type="domain" description="Nucleotide exchange factor Fes1" evidence="5">
    <location>
        <begin position="1"/>
        <end position="80"/>
    </location>
</feature>
<keyword evidence="4" id="KW-0677">Repeat</keyword>
<accession>A5E516</accession>
<dbReference type="Proteomes" id="UP000001996">
    <property type="component" value="Unassembled WGS sequence"/>
</dbReference>
<evidence type="ECO:0000256" key="4">
    <source>
        <dbReference type="ARBA" id="ARBA00022737"/>
    </source>
</evidence>
<dbReference type="GeneID" id="5231142"/>